<proteinExistence type="predicted"/>
<accession>A0AA40C337</accession>
<dbReference type="Proteomes" id="UP001175000">
    <property type="component" value="Unassembled WGS sequence"/>
</dbReference>
<dbReference type="AlphaFoldDB" id="A0AA40C337"/>
<keyword evidence="3" id="KW-1185">Reference proteome</keyword>
<feature type="region of interest" description="Disordered" evidence="1">
    <location>
        <begin position="496"/>
        <end position="526"/>
    </location>
</feature>
<evidence type="ECO:0008006" key="4">
    <source>
        <dbReference type="Google" id="ProtNLM"/>
    </source>
</evidence>
<comment type="caution">
    <text evidence="2">The sequence shown here is derived from an EMBL/GenBank/DDBJ whole genome shotgun (WGS) entry which is preliminary data.</text>
</comment>
<evidence type="ECO:0000256" key="1">
    <source>
        <dbReference type="SAM" id="MobiDB-lite"/>
    </source>
</evidence>
<gene>
    <name evidence="2" type="ORF">B0T14DRAFT_184051</name>
</gene>
<dbReference type="EMBL" id="JAULSU010000003">
    <property type="protein sequence ID" value="KAK0623571.1"/>
    <property type="molecule type" value="Genomic_DNA"/>
</dbReference>
<protein>
    <recommendedName>
        <fullName evidence="4">WD40 domain-containing protein</fullName>
    </recommendedName>
</protein>
<dbReference type="GO" id="GO:1990811">
    <property type="term" value="C:MWP complex"/>
    <property type="evidence" value="ECO:0007669"/>
    <property type="project" value="TreeGrafter"/>
</dbReference>
<evidence type="ECO:0000313" key="2">
    <source>
        <dbReference type="EMBL" id="KAK0623571.1"/>
    </source>
</evidence>
<dbReference type="InterPro" id="IPR015943">
    <property type="entry name" value="WD40/YVTN_repeat-like_dom_sf"/>
</dbReference>
<dbReference type="PANTHER" id="PTHR16220:SF0">
    <property type="entry name" value="WD REPEAT-CONTAINING PROTEIN WRAP73"/>
    <property type="match status" value="1"/>
</dbReference>
<reference evidence="2" key="1">
    <citation type="submission" date="2023-06" db="EMBL/GenBank/DDBJ databases">
        <title>Genome-scale phylogeny and comparative genomics of the fungal order Sordariales.</title>
        <authorList>
            <consortium name="Lawrence Berkeley National Laboratory"/>
            <person name="Hensen N."/>
            <person name="Bonometti L."/>
            <person name="Westerberg I."/>
            <person name="Brannstrom I.O."/>
            <person name="Guillou S."/>
            <person name="Cros-Aarteil S."/>
            <person name="Calhoun S."/>
            <person name="Haridas S."/>
            <person name="Kuo A."/>
            <person name="Mondo S."/>
            <person name="Pangilinan J."/>
            <person name="Riley R."/>
            <person name="Labutti K."/>
            <person name="Andreopoulos B."/>
            <person name="Lipzen A."/>
            <person name="Chen C."/>
            <person name="Yanf M."/>
            <person name="Daum C."/>
            <person name="Ng V."/>
            <person name="Clum A."/>
            <person name="Steindorff A."/>
            <person name="Ohm R."/>
            <person name="Martin F."/>
            <person name="Silar P."/>
            <person name="Natvig D."/>
            <person name="Lalanne C."/>
            <person name="Gautier V."/>
            <person name="Ament-Velasquez S.L."/>
            <person name="Kruys A."/>
            <person name="Hutchinson M.I."/>
            <person name="Powell A.J."/>
            <person name="Barry K."/>
            <person name="Miller A.N."/>
            <person name="Grigoriev I.V."/>
            <person name="Debuchy R."/>
            <person name="Gladieux P."/>
            <person name="Thoren M.H."/>
            <person name="Johannesson H."/>
        </authorList>
    </citation>
    <scope>NUCLEOTIDE SEQUENCE</scope>
    <source>
        <strain evidence="2">CBS 606.72</strain>
    </source>
</reference>
<dbReference type="SUPFAM" id="SSF82171">
    <property type="entry name" value="DPP6 N-terminal domain-like"/>
    <property type="match status" value="1"/>
</dbReference>
<dbReference type="GO" id="GO:1990810">
    <property type="term" value="P:microtubule anchoring at mitotic spindle pole body"/>
    <property type="evidence" value="ECO:0007669"/>
    <property type="project" value="TreeGrafter"/>
</dbReference>
<organism evidence="2 3">
    <name type="scientific">Immersiella caudata</name>
    <dbReference type="NCBI Taxonomy" id="314043"/>
    <lineage>
        <taxon>Eukaryota</taxon>
        <taxon>Fungi</taxon>
        <taxon>Dikarya</taxon>
        <taxon>Ascomycota</taxon>
        <taxon>Pezizomycotina</taxon>
        <taxon>Sordariomycetes</taxon>
        <taxon>Sordariomycetidae</taxon>
        <taxon>Sordariales</taxon>
        <taxon>Lasiosphaeriaceae</taxon>
        <taxon>Immersiella</taxon>
    </lineage>
</organism>
<evidence type="ECO:0000313" key="3">
    <source>
        <dbReference type="Proteomes" id="UP001175000"/>
    </source>
</evidence>
<dbReference type="GO" id="GO:0005815">
    <property type="term" value="C:microtubule organizing center"/>
    <property type="evidence" value="ECO:0007669"/>
    <property type="project" value="TreeGrafter"/>
</dbReference>
<dbReference type="PANTHER" id="PTHR16220">
    <property type="entry name" value="WD REPEAT PROTEIN 8-RELATED"/>
    <property type="match status" value="1"/>
</dbReference>
<dbReference type="Gene3D" id="2.130.10.10">
    <property type="entry name" value="YVTN repeat-like/Quinoprotein amine dehydrogenase"/>
    <property type="match status" value="2"/>
</dbReference>
<sequence>MLFSKSVKSSLHCLPSPDGGHIATLFATVVNVRAVRNLEVVNVVKLPQDFASPVVGFQWSPSSRLLLVSNPIEIRVVSALDDSFSATIRNPVAPGTKPAYVGFGVSDAEVCVIASFGVKFAVYDLASSKAVEIGSPKLFSPSAAARCFSFRPRTHHLALLTRTAGKDHISLHTFPTRELQRSWAPDTVDAQGLMWSPDGRWLVVWESAAQGHKLLFYTSDGHIFRTWSGPTNPTPEYKDYAAGAGIRTVQFSADARFLAIGDYSRSLYLFNMSSVTESMRLHHPSNLVPRDTLQIWQEQVGISQAGPSIHTFMRTSHAISPSTRPQEGSDPASGCVSISFDPSSALVATRLDDSPGTVWIWDLQAAELRAVLLFHGNISSLSWHPTIHETLLVRCEGEQHSGVVFVWDPLSEGPRSVDFSQHLPAKVVGKSRTVWLGRDTSASPSLFLSDAQNYVLASLIELDQGSPPWGDDCGVTEPAGDSRVTIREESPLELVPAAENGADELSIGHDEGDSELELEDTFIHKR</sequence>
<name>A0AA40C337_9PEZI</name>
<dbReference type="InterPro" id="IPR052778">
    <property type="entry name" value="Centrosome-WD_assoc"/>
</dbReference>